<comment type="caution">
    <text evidence="7">The sequence shown here is derived from an EMBL/GenBank/DDBJ whole genome shotgun (WGS) entry which is preliminary data.</text>
</comment>
<keyword evidence="3 6" id="KW-1133">Transmembrane helix</keyword>
<evidence type="ECO:0000313" key="7">
    <source>
        <dbReference type="EMBL" id="GHP07288.1"/>
    </source>
</evidence>
<comment type="subcellular location">
    <subcellularLocation>
        <location evidence="1">Membrane</location>
        <topology evidence="1">Multi-pass membrane protein</topology>
    </subcellularLocation>
</comment>
<evidence type="ECO:0000313" key="8">
    <source>
        <dbReference type="Proteomes" id="UP000660262"/>
    </source>
</evidence>
<feature type="transmembrane region" description="Helical" evidence="6">
    <location>
        <begin position="108"/>
        <end position="130"/>
    </location>
</feature>
<keyword evidence="2 6" id="KW-0812">Transmembrane</keyword>
<evidence type="ECO:0000256" key="3">
    <source>
        <dbReference type="ARBA" id="ARBA00022989"/>
    </source>
</evidence>
<evidence type="ECO:0000256" key="1">
    <source>
        <dbReference type="ARBA" id="ARBA00004141"/>
    </source>
</evidence>
<feature type="transmembrane region" description="Helical" evidence="6">
    <location>
        <begin position="137"/>
        <end position="158"/>
    </location>
</feature>
<dbReference type="EMBL" id="BNJQ01000016">
    <property type="protein sequence ID" value="GHP07288.1"/>
    <property type="molecule type" value="Genomic_DNA"/>
</dbReference>
<dbReference type="AlphaFoldDB" id="A0A830HK78"/>
<keyword evidence="8" id="KW-1185">Reference proteome</keyword>
<feature type="transmembrane region" description="Helical" evidence="6">
    <location>
        <begin position="313"/>
        <end position="333"/>
    </location>
</feature>
<gene>
    <name evidence="7" type="ORF">PPROV_000602900</name>
</gene>
<dbReference type="GO" id="GO:0016020">
    <property type="term" value="C:membrane"/>
    <property type="evidence" value="ECO:0007669"/>
    <property type="project" value="UniProtKB-SubCell"/>
</dbReference>
<feature type="transmembrane region" description="Helical" evidence="6">
    <location>
        <begin position="345"/>
        <end position="363"/>
    </location>
</feature>
<dbReference type="InterPro" id="IPR003689">
    <property type="entry name" value="ZIP"/>
</dbReference>
<feature type="region of interest" description="Disordered" evidence="5">
    <location>
        <begin position="1"/>
        <end position="36"/>
    </location>
</feature>
<sequence length="364" mass="36442">MASVAPSSSGGGGGDGSGSLVKSASTATGSLSPKKSSHGIFSSPHRVMCTALLACLCAVSLSLASASSSSSSSSSPFSALASGGGGGGANGGAGKVSAALQTPEGRTYAITMSLLAGMATSIGGIMAIVSKPDDARLAFLLGIAVGVMASLSIVELLINNAVEHGALGVSASCVLGAIFYAVVEPLLPESSFDEASFHAEPADDPKASSLPPLAKRVQLLRLGFLMAVTMTLHNLPEGFAVAFASHADFGTAVTLAVAVHNIPEGVIVAAPIYAATGSRMRALAIATVSGLSEPLGALIALTFLHKHLTELRLAYLLAFTGGVMGAVCVLELWPEGKRCRNDRKLFEGSAVGVLLMLGTLYAGA</sequence>
<dbReference type="PANTHER" id="PTHR11040">
    <property type="entry name" value="ZINC/IRON TRANSPORTER"/>
    <property type="match status" value="1"/>
</dbReference>
<dbReference type="PANTHER" id="PTHR11040:SF205">
    <property type="entry name" value="ZINC TRANSPORTER ZUPT"/>
    <property type="match status" value="1"/>
</dbReference>
<feature type="transmembrane region" description="Helical" evidence="6">
    <location>
        <begin position="164"/>
        <end position="183"/>
    </location>
</feature>
<dbReference type="Proteomes" id="UP000660262">
    <property type="component" value="Unassembled WGS sequence"/>
</dbReference>
<proteinExistence type="predicted"/>
<protein>
    <recommendedName>
        <fullName evidence="9">Zinc transporter</fullName>
    </recommendedName>
</protein>
<accession>A0A830HK78</accession>
<feature type="compositionally biased region" description="Polar residues" evidence="5">
    <location>
        <begin position="20"/>
        <end position="34"/>
    </location>
</feature>
<dbReference type="GO" id="GO:0005385">
    <property type="term" value="F:zinc ion transmembrane transporter activity"/>
    <property type="evidence" value="ECO:0007669"/>
    <property type="project" value="TreeGrafter"/>
</dbReference>
<feature type="transmembrane region" description="Helical" evidence="6">
    <location>
        <begin position="282"/>
        <end position="301"/>
    </location>
</feature>
<name>A0A830HK78_9CHLO</name>
<keyword evidence="4 6" id="KW-0472">Membrane</keyword>
<evidence type="ECO:0008006" key="9">
    <source>
        <dbReference type="Google" id="ProtNLM"/>
    </source>
</evidence>
<evidence type="ECO:0000256" key="5">
    <source>
        <dbReference type="SAM" id="MobiDB-lite"/>
    </source>
</evidence>
<dbReference type="OrthoDB" id="262547at2759"/>
<reference evidence="7" key="1">
    <citation type="submission" date="2020-10" db="EMBL/GenBank/DDBJ databases">
        <title>Unveiling of a novel bifunctional photoreceptor, Dualchrome1, isolated from a cosmopolitan green alga.</title>
        <authorList>
            <person name="Suzuki S."/>
            <person name="Kawachi M."/>
        </authorList>
    </citation>
    <scope>NUCLEOTIDE SEQUENCE</scope>
    <source>
        <strain evidence="7">NIES 2893</strain>
    </source>
</reference>
<evidence type="ECO:0000256" key="4">
    <source>
        <dbReference type="ARBA" id="ARBA00023136"/>
    </source>
</evidence>
<organism evidence="7 8">
    <name type="scientific">Pycnococcus provasolii</name>
    <dbReference type="NCBI Taxonomy" id="41880"/>
    <lineage>
        <taxon>Eukaryota</taxon>
        <taxon>Viridiplantae</taxon>
        <taxon>Chlorophyta</taxon>
        <taxon>Pseudoscourfieldiophyceae</taxon>
        <taxon>Pseudoscourfieldiales</taxon>
        <taxon>Pycnococcaceae</taxon>
        <taxon>Pycnococcus</taxon>
    </lineage>
</organism>
<evidence type="ECO:0000256" key="6">
    <source>
        <dbReference type="SAM" id="Phobius"/>
    </source>
</evidence>
<dbReference type="Pfam" id="PF02535">
    <property type="entry name" value="Zip"/>
    <property type="match status" value="1"/>
</dbReference>
<evidence type="ECO:0000256" key="2">
    <source>
        <dbReference type="ARBA" id="ARBA00022692"/>
    </source>
</evidence>